<dbReference type="Proteomes" id="UP000552683">
    <property type="component" value="Unassembled WGS sequence"/>
</dbReference>
<evidence type="ECO:0000313" key="2">
    <source>
        <dbReference type="Proteomes" id="UP000552683"/>
    </source>
</evidence>
<name>A0A842J822_9BACT</name>
<dbReference type="RefSeq" id="WP_185898294.1">
    <property type="nucleotide sequence ID" value="NZ_JACLZK010000001.1"/>
</dbReference>
<keyword evidence="2" id="KW-1185">Reference proteome</keyword>
<dbReference type="EMBL" id="JACLZK010000001">
    <property type="protein sequence ID" value="MBC2882705.1"/>
    <property type="molecule type" value="Genomic_DNA"/>
</dbReference>
<comment type="caution">
    <text evidence="1">The sequence shown here is derived from an EMBL/GenBank/DDBJ whole genome shotgun (WGS) entry which is preliminary data.</text>
</comment>
<reference evidence="1 2" key="1">
    <citation type="submission" date="2020-08" db="EMBL/GenBank/DDBJ databases">
        <title>Complete genome and description of Campylobacter massiliensis Marseille-Q3452 sp. nov.</title>
        <authorList>
            <person name="Antezack A."/>
        </authorList>
    </citation>
    <scope>NUCLEOTIDE SEQUENCE [LARGE SCALE GENOMIC DNA]</scope>
    <source>
        <strain evidence="1 2">Marseille-Q3452</strain>
    </source>
</reference>
<protein>
    <submittedName>
        <fullName evidence="1">Uncharacterized protein</fullName>
    </submittedName>
</protein>
<dbReference type="AlphaFoldDB" id="A0A842J822"/>
<sequence length="56" mass="6408">MGSWLNLRLCGALNLTPNLIYLESNLALFWGKAAVKFGYKFSYATKFIAQEANRRH</sequence>
<accession>A0A842J822</accession>
<proteinExistence type="predicted"/>
<evidence type="ECO:0000313" key="1">
    <source>
        <dbReference type="EMBL" id="MBC2882705.1"/>
    </source>
</evidence>
<gene>
    <name evidence="1" type="ORF">H7R39_05450</name>
</gene>
<organism evidence="1 2">
    <name type="scientific">Campylobacter massiliensis</name>
    <dbReference type="NCBI Taxonomy" id="2762557"/>
    <lineage>
        <taxon>Bacteria</taxon>
        <taxon>Pseudomonadati</taxon>
        <taxon>Campylobacterota</taxon>
        <taxon>Epsilonproteobacteria</taxon>
        <taxon>Campylobacterales</taxon>
        <taxon>Campylobacteraceae</taxon>
        <taxon>Campylobacter</taxon>
    </lineage>
</organism>